<protein>
    <recommendedName>
        <fullName evidence="4">Peroxisomal membrane protein PEX16</fullName>
    </recommendedName>
</protein>
<feature type="compositionally biased region" description="Polar residues" evidence="1">
    <location>
        <begin position="88"/>
        <end position="99"/>
    </location>
</feature>
<sequence>MGTKPSAPRARRFDQLATSPLVALTSFLSLEQILAGLGCLLAGAASGAERSDRLQRRRALGLHLAAASRAFHLTLSPIVRPHPKDAEASSQCRRTSTQV</sequence>
<dbReference type="EMBL" id="CAUYUJ010017016">
    <property type="protein sequence ID" value="CAK0870931.1"/>
    <property type="molecule type" value="Genomic_DNA"/>
</dbReference>
<organism evidence="2 3">
    <name type="scientific">Prorocentrum cordatum</name>
    <dbReference type="NCBI Taxonomy" id="2364126"/>
    <lineage>
        <taxon>Eukaryota</taxon>
        <taxon>Sar</taxon>
        <taxon>Alveolata</taxon>
        <taxon>Dinophyceae</taxon>
        <taxon>Prorocentrales</taxon>
        <taxon>Prorocentraceae</taxon>
        <taxon>Prorocentrum</taxon>
    </lineage>
</organism>
<evidence type="ECO:0000256" key="1">
    <source>
        <dbReference type="SAM" id="MobiDB-lite"/>
    </source>
</evidence>
<evidence type="ECO:0000313" key="3">
    <source>
        <dbReference type="Proteomes" id="UP001189429"/>
    </source>
</evidence>
<proteinExistence type="predicted"/>
<accession>A0ABN9VCW1</accession>
<reference evidence="2" key="1">
    <citation type="submission" date="2023-10" db="EMBL/GenBank/DDBJ databases">
        <authorList>
            <person name="Chen Y."/>
            <person name="Shah S."/>
            <person name="Dougan E. K."/>
            <person name="Thang M."/>
            <person name="Chan C."/>
        </authorList>
    </citation>
    <scope>NUCLEOTIDE SEQUENCE [LARGE SCALE GENOMIC DNA]</scope>
</reference>
<dbReference type="Proteomes" id="UP001189429">
    <property type="component" value="Unassembled WGS sequence"/>
</dbReference>
<feature type="region of interest" description="Disordered" evidence="1">
    <location>
        <begin position="80"/>
        <end position="99"/>
    </location>
</feature>
<evidence type="ECO:0008006" key="4">
    <source>
        <dbReference type="Google" id="ProtNLM"/>
    </source>
</evidence>
<gene>
    <name evidence="2" type="ORF">PCOR1329_LOCUS56906</name>
</gene>
<name>A0ABN9VCW1_9DINO</name>
<evidence type="ECO:0000313" key="2">
    <source>
        <dbReference type="EMBL" id="CAK0870931.1"/>
    </source>
</evidence>
<keyword evidence="3" id="KW-1185">Reference proteome</keyword>
<comment type="caution">
    <text evidence="2">The sequence shown here is derived from an EMBL/GenBank/DDBJ whole genome shotgun (WGS) entry which is preliminary data.</text>
</comment>